<sequence>MRSRTRRLRLSWIAWRKSTSIDTKNIPKSDYAMPSEDSTCTICDDSEGELPAMPLYFVTVATSLFIRTAMECHTYLKANRYVASALSRRRIQRHAYYALQARFGCPFQ</sequence>
<evidence type="ECO:0000313" key="2">
    <source>
        <dbReference type="Proteomes" id="UP000714275"/>
    </source>
</evidence>
<accession>A0A9P7CW26</accession>
<dbReference type="OrthoDB" id="20839at2759"/>
<organism evidence="1 2">
    <name type="scientific">Suillus placidus</name>
    <dbReference type="NCBI Taxonomy" id="48579"/>
    <lineage>
        <taxon>Eukaryota</taxon>
        <taxon>Fungi</taxon>
        <taxon>Dikarya</taxon>
        <taxon>Basidiomycota</taxon>
        <taxon>Agaricomycotina</taxon>
        <taxon>Agaricomycetes</taxon>
        <taxon>Agaricomycetidae</taxon>
        <taxon>Boletales</taxon>
        <taxon>Suillineae</taxon>
        <taxon>Suillaceae</taxon>
        <taxon>Suillus</taxon>
    </lineage>
</organism>
<name>A0A9P7CW26_9AGAM</name>
<dbReference type="EMBL" id="JABBWD010000120">
    <property type="protein sequence ID" value="KAG1764685.1"/>
    <property type="molecule type" value="Genomic_DNA"/>
</dbReference>
<comment type="caution">
    <text evidence="1">The sequence shown here is derived from an EMBL/GenBank/DDBJ whole genome shotgun (WGS) entry which is preliminary data.</text>
</comment>
<protein>
    <submittedName>
        <fullName evidence="1">Uncharacterized protein</fullName>
    </submittedName>
</protein>
<gene>
    <name evidence="1" type="ORF">EV702DRAFT_105839</name>
</gene>
<dbReference type="AlphaFoldDB" id="A0A9P7CW26"/>
<proteinExistence type="predicted"/>
<keyword evidence="2" id="KW-1185">Reference proteome</keyword>
<evidence type="ECO:0000313" key="1">
    <source>
        <dbReference type="EMBL" id="KAG1764685.1"/>
    </source>
</evidence>
<reference evidence="1" key="1">
    <citation type="journal article" date="2020" name="New Phytol.">
        <title>Comparative genomics reveals dynamic genome evolution in host specialist ectomycorrhizal fungi.</title>
        <authorList>
            <person name="Lofgren L.A."/>
            <person name="Nguyen N.H."/>
            <person name="Vilgalys R."/>
            <person name="Ruytinx J."/>
            <person name="Liao H.L."/>
            <person name="Branco S."/>
            <person name="Kuo A."/>
            <person name="LaButti K."/>
            <person name="Lipzen A."/>
            <person name="Andreopoulos W."/>
            <person name="Pangilinan J."/>
            <person name="Riley R."/>
            <person name="Hundley H."/>
            <person name="Na H."/>
            <person name="Barry K."/>
            <person name="Grigoriev I.V."/>
            <person name="Stajich J.E."/>
            <person name="Kennedy P.G."/>
        </authorList>
    </citation>
    <scope>NUCLEOTIDE SEQUENCE</scope>
    <source>
        <strain evidence="1">DOB743</strain>
    </source>
</reference>
<dbReference type="Proteomes" id="UP000714275">
    <property type="component" value="Unassembled WGS sequence"/>
</dbReference>